<sequence>MLRLFVFRWIYGSLCLASDETRYLVQLYALCRGSCLEGTARVTEYAAPHITTPPGADGTVERGNVLFAALCLALCGVTVRWWRRPPIPESFIDRLYCRKVKIPLHMLRLPLLPSLWHKKEHQGCDGQVEHSYGQQSVAL</sequence>
<accession>A0A5B7DRY7</accession>
<keyword evidence="3" id="KW-1185">Reference proteome</keyword>
<feature type="signal peptide" evidence="1">
    <location>
        <begin position="1"/>
        <end position="17"/>
    </location>
</feature>
<evidence type="ECO:0000313" key="2">
    <source>
        <dbReference type="EMBL" id="MPC24391.1"/>
    </source>
</evidence>
<reference evidence="2 3" key="1">
    <citation type="submission" date="2019-05" db="EMBL/GenBank/DDBJ databases">
        <title>Another draft genome of Portunus trituberculatus and its Hox gene families provides insights of decapod evolution.</title>
        <authorList>
            <person name="Jeong J.-H."/>
            <person name="Song I."/>
            <person name="Kim S."/>
            <person name="Choi T."/>
            <person name="Kim D."/>
            <person name="Ryu S."/>
            <person name="Kim W."/>
        </authorList>
    </citation>
    <scope>NUCLEOTIDE SEQUENCE [LARGE SCALE GENOMIC DNA]</scope>
    <source>
        <tissue evidence="2">Muscle</tissue>
    </source>
</reference>
<evidence type="ECO:0008006" key="4">
    <source>
        <dbReference type="Google" id="ProtNLM"/>
    </source>
</evidence>
<gene>
    <name evidence="2" type="ORF">E2C01_017472</name>
</gene>
<proteinExistence type="predicted"/>
<keyword evidence="1" id="KW-0732">Signal</keyword>
<dbReference type="AlphaFoldDB" id="A0A5B7DRY7"/>
<comment type="caution">
    <text evidence="2">The sequence shown here is derived from an EMBL/GenBank/DDBJ whole genome shotgun (WGS) entry which is preliminary data.</text>
</comment>
<organism evidence="2 3">
    <name type="scientific">Portunus trituberculatus</name>
    <name type="common">Swimming crab</name>
    <name type="synonym">Neptunus trituberculatus</name>
    <dbReference type="NCBI Taxonomy" id="210409"/>
    <lineage>
        <taxon>Eukaryota</taxon>
        <taxon>Metazoa</taxon>
        <taxon>Ecdysozoa</taxon>
        <taxon>Arthropoda</taxon>
        <taxon>Crustacea</taxon>
        <taxon>Multicrustacea</taxon>
        <taxon>Malacostraca</taxon>
        <taxon>Eumalacostraca</taxon>
        <taxon>Eucarida</taxon>
        <taxon>Decapoda</taxon>
        <taxon>Pleocyemata</taxon>
        <taxon>Brachyura</taxon>
        <taxon>Eubrachyura</taxon>
        <taxon>Portunoidea</taxon>
        <taxon>Portunidae</taxon>
        <taxon>Portuninae</taxon>
        <taxon>Portunus</taxon>
    </lineage>
</organism>
<evidence type="ECO:0000256" key="1">
    <source>
        <dbReference type="SAM" id="SignalP"/>
    </source>
</evidence>
<name>A0A5B7DRY7_PORTR</name>
<protein>
    <recommendedName>
        <fullName evidence="4">Secreted protein</fullName>
    </recommendedName>
</protein>
<evidence type="ECO:0000313" key="3">
    <source>
        <dbReference type="Proteomes" id="UP000324222"/>
    </source>
</evidence>
<dbReference type="Proteomes" id="UP000324222">
    <property type="component" value="Unassembled WGS sequence"/>
</dbReference>
<feature type="chain" id="PRO_5022970267" description="Secreted protein" evidence="1">
    <location>
        <begin position="18"/>
        <end position="139"/>
    </location>
</feature>
<dbReference type="EMBL" id="VSRR010001324">
    <property type="protein sequence ID" value="MPC24391.1"/>
    <property type="molecule type" value="Genomic_DNA"/>
</dbReference>